<sequence length="115" mass="13016">MPKKSKRLAQIGRLAESRRQQRPQQRTQQRPPQRPPQRPQQHPQPVRQVTMAELVGEWTVSSTVIATVADHTSSESDGSEFEGENLFTMDIIYAKKRWTQEEAHTPSSPGLASNA</sequence>
<dbReference type="EMBL" id="ANIY01003670">
    <property type="protein sequence ID" value="ETP34085.1"/>
    <property type="molecule type" value="Genomic_DNA"/>
</dbReference>
<accession>W2YG94</accession>
<dbReference type="Proteomes" id="UP000018948">
    <property type="component" value="Unassembled WGS sequence"/>
</dbReference>
<organism evidence="2 3">
    <name type="scientific">Phytophthora nicotianae P10297</name>
    <dbReference type="NCBI Taxonomy" id="1317064"/>
    <lineage>
        <taxon>Eukaryota</taxon>
        <taxon>Sar</taxon>
        <taxon>Stramenopiles</taxon>
        <taxon>Oomycota</taxon>
        <taxon>Peronosporomycetes</taxon>
        <taxon>Peronosporales</taxon>
        <taxon>Peronosporaceae</taxon>
        <taxon>Phytophthora</taxon>
    </lineage>
</organism>
<evidence type="ECO:0000256" key="1">
    <source>
        <dbReference type="SAM" id="MobiDB-lite"/>
    </source>
</evidence>
<reference evidence="2 3" key="1">
    <citation type="submission" date="2013-11" db="EMBL/GenBank/DDBJ databases">
        <title>The Genome Sequence of Phytophthora parasitica P10297.</title>
        <authorList>
            <consortium name="The Broad Institute Genomics Platform"/>
            <person name="Russ C."/>
            <person name="Tyler B."/>
            <person name="Panabieres F."/>
            <person name="Shan W."/>
            <person name="Tripathy S."/>
            <person name="Grunwald N."/>
            <person name="Machado M."/>
            <person name="Johnson C.S."/>
            <person name="Walker B."/>
            <person name="Young S.K."/>
            <person name="Zeng Q."/>
            <person name="Gargeya S."/>
            <person name="Fitzgerald M."/>
            <person name="Haas B."/>
            <person name="Abouelleil A."/>
            <person name="Allen A.W."/>
            <person name="Alvarado L."/>
            <person name="Arachchi H.M."/>
            <person name="Berlin A.M."/>
            <person name="Chapman S.B."/>
            <person name="Gainer-Dewar J."/>
            <person name="Goldberg J."/>
            <person name="Griggs A."/>
            <person name="Gujja S."/>
            <person name="Hansen M."/>
            <person name="Howarth C."/>
            <person name="Imamovic A."/>
            <person name="Ireland A."/>
            <person name="Larimer J."/>
            <person name="McCowan C."/>
            <person name="Murphy C."/>
            <person name="Pearson M."/>
            <person name="Poon T.W."/>
            <person name="Priest M."/>
            <person name="Roberts A."/>
            <person name="Saif S."/>
            <person name="Shea T."/>
            <person name="Sisk P."/>
            <person name="Sykes S."/>
            <person name="Wortman J."/>
            <person name="Nusbaum C."/>
            <person name="Birren B."/>
        </authorList>
    </citation>
    <scope>NUCLEOTIDE SEQUENCE [LARGE SCALE GENOMIC DNA]</scope>
    <source>
        <strain evidence="2 3">P10297</strain>
    </source>
</reference>
<feature type="compositionally biased region" description="Low complexity" evidence="1">
    <location>
        <begin position="22"/>
        <end position="31"/>
    </location>
</feature>
<evidence type="ECO:0000313" key="2">
    <source>
        <dbReference type="EMBL" id="ETP34085.1"/>
    </source>
</evidence>
<proteinExistence type="predicted"/>
<comment type="caution">
    <text evidence="2">The sequence shown here is derived from an EMBL/GenBank/DDBJ whole genome shotgun (WGS) entry which is preliminary data.</text>
</comment>
<evidence type="ECO:0000313" key="3">
    <source>
        <dbReference type="Proteomes" id="UP000018948"/>
    </source>
</evidence>
<dbReference type="AlphaFoldDB" id="W2YG94"/>
<gene>
    <name evidence="2" type="ORF">F442_17526</name>
</gene>
<protein>
    <submittedName>
        <fullName evidence="2">Uncharacterized protein</fullName>
    </submittedName>
</protein>
<feature type="region of interest" description="Disordered" evidence="1">
    <location>
        <begin position="1"/>
        <end position="46"/>
    </location>
</feature>
<name>W2YG94_PHYNI</name>